<dbReference type="EMBL" id="JBHMAS010000130">
    <property type="protein sequence ID" value="MFB9785450.1"/>
    <property type="molecule type" value="Genomic_DNA"/>
</dbReference>
<evidence type="ECO:0000313" key="2">
    <source>
        <dbReference type="Proteomes" id="UP001589587"/>
    </source>
</evidence>
<dbReference type="Proteomes" id="UP001589587">
    <property type="component" value="Unassembled WGS sequence"/>
</dbReference>
<comment type="caution">
    <text evidence="1">The sequence shown here is derived from an EMBL/GenBank/DDBJ whole genome shotgun (WGS) entry which is preliminary data.</text>
</comment>
<gene>
    <name evidence="1" type="ORF">ACFFQ6_37765</name>
</gene>
<dbReference type="RefSeq" id="WP_218748335.1">
    <property type="nucleotide sequence ID" value="NZ_JBHMAS010000130.1"/>
</dbReference>
<keyword evidence="2" id="KW-1185">Reference proteome</keyword>
<organism evidence="1 2">
    <name type="scientific">Rhodococcus baikonurensis</name>
    <dbReference type="NCBI Taxonomy" id="172041"/>
    <lineage>
        <taxon>Bacteria</taxon>
        <taxon>Bacillati</taxon>
        <taxon>Actinomycetota</taxon>
        <taxon>Actinomycetes</taxon>
        <taxon>Mycobacteriales</taxon>
        <taxon>Nocardiaceae</taxon>
        <taxon>Rhodococcus</taxon>
        <taxon>Rhodococcus erythropolis group</taxon>
    </lineage>
</organism>
<name>A0ABV5XSJ5_9NOCA</name>
<sequence>MWLSKETVISNKFDLSNADLSGSNNAIGSSDFTQSIGTPAKGDRETLKQALIGAGVSAESLEELFQAIADDDATEPGQGYGSRVKQWLDEQTATVLPAIATAITNAVLLYHGLPVS</sequence>
<reference evidence="1 2" key="1">
    <citation type="submission" date="2024-09" db="EMBL/GenBank/DDBJ databases">
        <authorList>
            <person name="Sun Q."/>
            <person name="Mori K."/>
        </authorList>
    </citation>
    <scope>NUCLEOTIDE SEQUENCE [LARGE SCALE GENOMIC DNA]</scope>
    <source>
        <strain evidence="1 2">JCM 11411</strain>
    </source>
</reference>
<protein>
    <submittedName>
        <fullName evidence="1">Uncharacterized protein</fullName>
    </submittedName>
</protein>
<evidence type="ECO:0000313" key="1">
    <source>
        <dbReference type="EMBL" id="MFB9785450.1"/>
    </source>
</evidence>
<accession>A0ABV5XSJ5</accession>
<proteinExistence type="predicted"/>